<sequence length="325" mass="36161">MLARKYKDLLKDLEGDVVAINQALVANLQTHVPFISEVGRHILLSGGKRVRPLLFLLAARLCGCRSNHLTDFSTIFEYLHAATLLHDDVVDAATVRRGISTANTVYGNQAVILVGDFLLAKSLSLAVDTDKLKVLKVLAHTTTLMAEGEILQLLHARNLDLTEEQYFDVTFRKTAALMSAACQNGAILAGVSEAQEEALTQFGLNLGITFQVVDDILDFTGDERELGKPVINDLKEGRITLPVIHALAHADEADHRRLKDLAQDVRPENAADILNLLNKYGSLDYAREQARHYTLKAQDNLQLFPESLERSYFRAITEELLRRTH</sequence>
<keyword evidence="3 6" id="KW-0808">Transferase</keyword>
<evidence type="ECO:0000256" key="4">
    <source>
        <dbReference type="ARBA" id="ARBA00022723"/>
    </source>
</evidence>
<comment type="cofactor">
    <cofactor evidence="1">
        <name>Mg(2+)</name>
        <dbReference type="ChEBI" id="CHEBI:18420"/>
    </cofactor>
</comment>
<evidence type="ECO:0000313" key="7">
    <source>
        <dbReference type="EMBL" id="HHS30911.1"/>
    </source>
</evidence>
<dbReference type="PANTHER" id="PTHR12001:SF69">
    <property type="entry name" value="ALL TRANS-POLYPRENYL-DIPHOSPHATE SYNTHASE PDSS1"/>
    <property type="match status" value="1"/>
</dbReference>
<protein>
    <submittedName>
        <fullName evidence="7">Polyprenyl synthetase family protein</fullName>
    </submittedName>
</protein>
<evidence type="ECO:0000256" key="5">
    <source>
        <dbReference type="ARBA" id="ARBA00022842"/>
    </source>
</evidence>
<dbReference type="GO" id="GO:0008299">
    <property type="term" value="P:isoprenoid biosynthetic process"/>
    <property type="evidence" value="ECO:0007669"/>
    <property type="project" value="InterPro"/>
</dbReference>
<name>A0A7V6DR56_9BACT</name>
<dbReference type="EMBL" id="DTGR01000222">
    <property type="protein sequence ID" value="HHS30911.1"/>
    <property type="molecule type" value="Genomic_DNA"/>
</dbReference>
<dbReference type="InterPro" id="IPR000092">
    <property type="entry name" value="Polyprenyl_synt"/>
</dbReference>
<comment type="caution">
    <text evidence="7">The sequence shown here is derived from an EMBL/GenBank/DDBJ whole genome shotgun (WGS) entry which is preliminary data.</text>
</comment>
<proteinExistence type="inferred from homology"/>
<evidence type="ECO:0000256" key="1">
    <source>
        <dbReference type="ARBA" id="ARBA00001946"/>
    </source>
</evidence>
<evidence type="ECO:0000256" key="6">
    <source>
        <dbReference type="RuleBase" id="RU004466"/>
    </source>
</evidence>
<dbReference type="Gene3D" id="1.10.600.10">
    <property type="entry name" value="Farnesyl Diphosphate Synthase"/>
    <property type="match status" value="1"/>
</dbReference>
<dbReference type="InterPro" id="IPR033749">
    <property type="entry name" value="Polyprenyl_synt_CS"/>
</dbReference>
<evidence type="ECO:0000256" key="3">
    <source>
        <dbReference type="ARBA" id="ARBA00022679"/>
    </source>
</evidence>
<accession>A0A7V6DR56</accession>
<dbReference type="AlphaFoldDB" id="A0A7V6DR56"/>
<dbReference type="PROSITE" id="PS00444">
    <property type="entry name" value="POLYPRENYL_SYNTHASE_2"/>
    <property type="match status" value="1"/>
</dbReference>
<gene>
    <name evidence="7" type="ORF">ENV52_14575</name>
</gene>
<evidence type="ECO:0000256" key="2">
    <source>
        <dbReference type="ARBA" id="ARBA00006706"/>
    </source>
</evidence>
<organism evidence="7">
    <name type="scientific">Desulfobacca acetoxidans</name>
    <dbReference type="NCBI Taxonomy" id="60893"/>
    <lineage>
        <taxon>Bacteria</taxon>
        <taxon>Pseudomonadati</taxon>
        <taxon>Thermodesulfobacteriota</taxon>
        <taxon>Desulfobaccia</taxon>
        <taxon>Desulfobaccales</taxon>
        <taxon>Desulfobaccaceae</taxon>
        <taxon>Desulfobacca</taxon>
    </lineage>
</organism>
<dbReference type="InterPro" id="IPR008949">
    <property type="entry name" value="Isoprenoid_synthase_dom_sf"/>
</dbReference>
<dbReference type="SUPFAM" id="SSF48576">
    <property type="entry name" value="Terpenoid synthases"/>
    <property type="match status" value="1"/>
</dbReference>
<dbReference type="PROSITE" id="PS00723">
    <property type="entry name" value="POLYPRENYL_SYNTHASE_1"/>
    <property type="match status" value="1"/>
</dbReference>
<keyword evidence="5" id="KW-0460">Magnesium</keyword>
<reference evidence="7" key="1">
    <citation type="journal article" date="2020" name="mSystems">
        <title>Genome- and Community-Level Interaction Insights into Carbon Utilization and Element Cycling Functions of Hydrothermarchaeota in Hydrothermal Sediment.</title>
        <authorList>
            <person name="Zhou Z."/>
            <person name="Liu Y."/>
            <person name="Xu W."/>
            <person name="Pan J."/>
            <person name="Luo Z.H."/>
            <person name="Li M."/>
        </authorList>
    </citation>
    <scope>NUCLEOTIDE SEQUENCE [LARGE SCALE GENOMIC DNA]</scope>
    <source>
        <strain evidence="7">SpSt-767</strain>
    </source>
</reference>
<dbReference type="SFLD" id="SFLDS00005">
    <property type="entry name" value="Isoprenoid_Synthase_Type_I"/>
    <property type="match status" value="1"/>
</dbReference>
<comment type="similarity">
    <text evidence="2 6">Belongs to the FPP/GGPP synthase family.</text>
</comment>
<dbReference type="GO" id="GO:0004659">
    <property type="term" value="F:prenyltransferase activity"/>
    <property type="evidence" value="ECO:0007669"/>
    <property type="project" value="InterPro"/>
</dbReference>
<dbReference type="PANTHER" id="PTHR12001">
    <property type="entry name" value="GERANYLGERANYL PYROPHOSPHATE SYNTHASE"/>
    <property type="match status" value="1"/>
</dbReference>
<keyword evidence="4" id="KW-0479">Metal-binding</keyword>
<dbReference type="CDD" id="cd00685">
    <property type="entry name" value="Trans_IPPS_HT"/>
    <property type="match status" value="1"/>
</dbReference>
<dbReference type="GO" id="GO:0046872">
    <property type="term" value="F:metal ion binding"/>
    <property type="evidence" value="ECO:0007669"/>
    <property type="project" value="UniProtKB-KW"/>
</dbReference>
<dbReference type="Pfam" id="PF00348">
    <property type="entry name" value="polyprenyl_synt"/>
    <property type="match status" value="1"/>
</dbReference>